<proteinExistence type="predicted"/>
<evidence type="ECO:0000313" key="2">
    <source>
        <dbReference type="Proteomes" id="UP000317636"/>
    </source>
</evidence>
<gene>
    <name evidence="1" type="ORF">FJ659_28110</name>
</gene>
<reference evidence="1" key="1">
    <citation type="submission" date="2019-06" db="EMBL/GenBank/DDBJ databases">
        <title>Draft genome sequence of Bacillus sp. strain MHSD28.</title>
        <authorList>
            <person name="Makuwa S.C."/>
            <person name="Serepa-Dlamini M.H."/>
        </authorList>
    </citation>
    <scope>NUCLEOTIDE SEQUENCE</scope>
    <source>
        <strain evidence="1">MHSD28</strain>
    </source>
</reference>
<dbReference type="EMBL" id="VHIV01000014">
    <property type="protein sequence ID" value="TPV37938.1"/>
    <property type="molecule type" value="Genomic_DNA"/>
</dbReference>
<accession>A0AC61SXU9</accession>
<organism evidence="1 2">
    <name type="scientific">Bacillus dicomae</name>
    <dbReference type="NCBI Taxonomy" id="3088378"/>
    <lineage>
        <taxon>Bacteria</taxon>
        <taxon>Bacillati</taxon>
        <taxon>Bacillota</taxon>
        <taxon>Bacilli</taxon>
        <taxon>Bacillales</taxon>
        <taxon>Bacillaceae</taxon>
        <taxon>Bacillus</taxon>
        <taxon>Bacillus cereus group</taxon>
    </lineage>
</organism>
<evidence type="ECO:0000313" key="1">
    <source>
        <dbReference type="EMBL" id="TPV37938.1"/>
    </source>
</evidence>
<sequence length="88" mass="10288">MKCQHKWIDMEDGTNDKFCVKCSEKVKQMQIVLPISIPISINAALPMAREKMTINSYGHLHEVYKDEWEAEFYRKRGIGINSLRNTTK</sequence>
<keyword evidence="2" id="KW-1185">Reference proteome</keyword>
<protein>
    <submittedName>
        <fullName evidence="1">Uncharacterized protein</fullName>
    </submittedName>
</protein>
<name>A0AC61SXU9_9BACI</name>
<comment type="caution">
    <text evidence="1">The sequence shown here is derived from an EMBL/GenBank/DDBJ whole genome shotgun (WGS) entry which is preliminary data.</text>
</comment>
<dbReference type="Proteomes" id="UP000317636">
    <property type="component" value="Unassembled WGS sequence"/>
</dbReference>